<dbReference type="OrthoDB" id="3818889at2"/>
<evidence type="ECO:0000313" key="1">
    <source>
        <dbReference type="EMBL" id="PRY44646.1"/>
    </source>
</evidence>
<dbReference type="Proteomes" id="UP000239494">
    <property type="component" value="Unassembled WGS sequence"/>
</dbReference>
<comment type="caution">
    <text evidence="1">The sequence shown here is derived from an EMBL/GenBank/DDBJ whole genome shotgun (WGS) entry which is preliminary data.</text>
</comment>
<organism evidence="1 2">
    <name type="scientific">Umezawaea tangerina</name>
    <dbReference type="NCBI Taxonomy" id="84725"/>
    <lineage>
        <taxon>Bacteria</taxon>
        <taxon>Bacillati</taxon>
        <taxon>Actinomycetota</taxon>
        <taxon>Actinomycetes</taxon>
        <taxon>Pseudonocardiales</taxon>
        <taxon>Pseudonocardiaceae</taxon>
        <taxon>Umezawaea</taxon>
    </lineage>
</organism>
<sequence>MTPAVRVDQVVGYLAARGWEVTGHWRGADVRSLGDFDVLVPPGDDRGDVSPRLRELLACVADAEGRTPREVVRDMVAPSADVLSYRLRLPRAGTVPLAAGFRAVRAVRDLVATCAHDVAPDTGDLLDRTALATAEDGFGLDVLVPVRHDGVGRRATLRVLRTSATVLAAADSPDPTAWRDLPRHGLVDDVCGCLADLAGEHRASAFELAFHWALALPSAEPDAVLSFPADFGVRARARRKRVEPVTAERALVRGRVTRLAQDSGGRRVVTVRGTLVVDGAPVGRERAVRVRVDDHETYLLAIEAHRAEDEVQAEGAVESTGTRYGIAVEPSGFTVAERGERDRNG</sequence>
<proteinExistence type="predicted"/>
<dbReference type="AlphaFoldDB" id="A0A2T0TG37"/>
<evidence type="ECO:0000313" key="2">
    <source>
        <dbReference type="Proteomes" id="UP000239494"/>
    </source>
</evidence>
<protein>
    <submittedName>
        <fullName evidence="1">Uncharacterized protein</fullName>
    </submittedName>
</protein>
<name>A0A2T0TG37_9PSEU</name>
<keyword evidence="2" id="KW-1185">Reference proteome</keyword>
<reference evidence="1 2" key="1">
    <citation type="submission" date="2018-03" db="EMBL/GenBank/DDBJ databases">
        <title>Genomic Encyclopedia of Archaeal and Bacterial Type Strains, Phase II (KMG-II): from individual species to whole genera.</title>
        <authorList>
            <person name="Goeker M."/>
        </authorList>
    </citation>
    <scope>NUCLEOTIDE SEQUENCE [LARGE SCALE GENOMIC DNA]</scope>
    <source>
        <strain evidence="1 2">DSM 44720</strain>
    </source>
</reference>
<accession>A0A2T0TG37</accession>
<dbReference type="EMBL" id="PVTF01000002">
    <property type="protein sequence ID" value="PRY44646.1"/>
    <property type="molecule type" value="Genomic_DNA"/>
</dbReference>
<gene>
    <name evidence="1" type="ORF">CLV43_102211</name>
</gene>
<dbReference type="RefSeq" id="WP_146174671.1">
    <property type="nucleotide sequence ID" value="NZ_PVTF01000002.1"/>
</dbReference>